<dbReference type="InterPro" id="IPR002052">
    <property type="entry name" value="DNA_methylase_N6_adenine_CS"/>
</dbReference>
<dbReference type="PANTHER" id="PTHR12829:SF4">
    <property type="entry name" value="N(6)-ADENINE-SPECIFIC METHYLTRANSFERASE METTL4"/>
    <property type="match status" value="1"/>
</dbReference>
<dbReference type="PANTHER" id="PTHR12829">
    <property type="entry name" value="N6-ADENOSINE-METHYLTRANSFERASE"/>
    <property type="match status" value="1"/>
</dbReference>
<dbReference type="Proteomes" id="UP000515163">
    <property type="component" value="Unplaced"/>
</dbReference>
<proteinExistence type="inferred from homology"/>
<dbReference type="PROSITE" id="PS00092">
    <property type="entry name" value="N6_MTASE"/>
    <property type="match status" value="1"/>
</dbReference>
<organism evidence="2 3">
    <name type="scientific">Actinia tenebrosa</name>
    <name type="common">Australian red waratah sea anemone</name>
    <dbReference type="NCBI Taxonomy" id="6105"/>
    <lineage>
        <taxon>Eukaryota</taxon>
        <taxon>Metazoa</taxon>
        <taxon>Cnidaria</taxon>
        <taxon>Anthozoa</taxon>
        <taxon>Hexacorallia</taxon>
        <taxon>Actiniaria</taxon>
        <taxon>Actiniidae</taxon>
        <taxon>Actinia</taxon>
    </lineage>
</organism>
<evidence type="ECO:0000313" key="3">
    <source>
        <dbReference type="RefSeq" id="XP_031566671.1"/>
    </source>
</evidence>
<accession>A0A6P8IIH8</accession>
<dbReference type="FunCoup" id="A0A6P8IIH8">
    <property type="interactions" value="1387"/>
</dbReference>
<dbReference type="KEGG" id="aten:116301709"/>
<evidence type="ECO:0000313" key="2">
    <source>
        <dbReference type="Proteomes" id="UP000515163"/>
    </source>
</evidence>
<dbReference type="OrthoDB" id="61116at2759"/>
<keyword evidence="2" id="KW-1185">Reference proteome</keyword>
<comment type="similarity">
    <text evidence="1">Belongs to the MT-A70-like family.</text>
</comment>
<dbReference type="SUPFAM" id="SSF53335">
    <property type="entry name" value="S-adenosyl-L-methionine-dependent methyltransferases"/>
    <property type="match status" value="1"/>
</dbReference>
<dbReference type="AlphaFoldDB" id="A0A6P8IIH8"/>
<protein>
    <submittedName>
        <fullName evidence="3">N(6)-adenine-specific DNA methyltransferase METTL4-like</fullName>
    </submittedName>
</protein>
<dbReference type="InterPro" id="IPR029063">
    <property type="entry name" value="SAM-dependent_MTases_sf"/>
</dbReference>
<dbReference type="GO" id="GO:0005634">
    <property type="term" value="C:nucleus"/>
    <property type="evidence" value="ECO:0007669"/>
    <property type="project" value="TreeGrafter"/>
</dbReference>
<evidence type="ECO:0000256" key="1">
    <source>
        <dbReference type="PROSITE-ProRule" id="PRU00489"/>
    </source>
</evidence>
<dbReference type="GO" id="GO:0003676">
    <property type="term" value="F:nucleic acid binding"/>
    <property type="evidence" value="ECO:0007669"/>
    <property type="project" value="InterPro"/>
</dbReference>
<dbReference type="GO" id="GO:0032259">
    <property type="term" value="P:methylation"/>
    <property type="evidence" value="ECO:0007669"/>
    <property type="project" value="InterPro"/>
</dbReference>
<sequence>FKVAVIESNEYGFLVDHAVAITRDVKPLNYQCRRDIFELWTPYITTKHEDDEEDTCSKRKRKRTRTSELNEGEIEGFEHHQKIRDIIATATRTLTCLGRKAGYFVRKKNSILFQETSVATNAKNENIAVNKATCKGKESRYIDGEIIQHSSTSPSLVFLQDGWHILPPETTYLISDASSLQPLVDNAKSKGSFDVLVIDPPWYNKSAKRTSKYSFMSLWQIKSLPVPLVLSHNALVVVWVTNKPKYIRFTREELLPHWGVELLAEWYWVKVTKTGEFVIDLDSPHKKPYETLIIGRFKSTKSSDANLAVSCLSDPKTTDTTDALVFTDEKECREMVNCKEQNGLKSIPNHMVICSVPCQIHSRKPPLSDVLGDYIDKEGRFLEMFARNLTPRWTSWGNEVLKFQHKDYFEGISSITPSSDSS</sequence>
<dbReference type="PROSITE" id="PS51143">
    <property type="entry name" value="MT_A70"/>
    <property type="match status" value="1"/>
</dbReference>
<reference evidence="3" key="1">
    <citation type="submission" date="2025-08" db="UniProtKB">
        <authorList>
            <consortium name="RefSeq"/>
        </authorList>
    </citation>
    <scope>IDENTIFICATION</scope>
    <source>
        <tissue evidence="3">Tentacle</tissue>
    </source>
</reference>
<name>A0A6P8IIH8_ACTTE</name>
<dbReference type="GeneID" id="116301709"/>
<gene>
    <name evidence="3" type="primary">LOC116301709</name>
</gene>
<dbReference type="RefSeq" id="XP_031566671.1">
    <property type="nucleotide sequence ID" value="XM_031710811.1"/>
</dbReference>
<dbReference type="Pfam" id="PF05063">
    <property type="entry name" value="MT-A70"/>
    <property type="match status" value="2"/>
</dbReference>
<feature type="non-terminal residue" evidence="3">
    <location>
        <position position="1"/>
    </location>
</feature>
<dbReference type="InParanoid" id="A0A6P8IIH8"/>
<dbReference type="InterPro" id="IPR007757">
    <property type="entry name" value="MT-A70-like"/>
</dbReference>
<dbReference type="GO" id="GO:0008168">
    <property type="term" value="F:methyltransferase activity"/>
    <property type="evidence" value="ECO:0007669"/>
    <property type="project" value="InterPro"/>
</dbReference>